<dbReference type="Proteomes" id="UP000216802">
    <property type="component" value="Unassembled WGS sequence"/>
</dbReference>
<reference evidence="3 6" key="2">
    <citation type="submission" date="2017-04" db="EMBL/GenBank/DDBJ databases">
        <title>Kefir bacterial isolates.</title>
        <authorList>
            <person name="Kim Y."/>
            <person name="Blasche S."/>
            <person name="Patil K.R."/>
        </authorList>
    </citation>
    <scope>NUCLEOTIDE SEQUENCE [LARGE SCALE GENOMIC DNA]</scope>
    <source>
        <strain evidence="3 6">OG2</strain>
    </source>
</reference>
<dbReference type="InterPro" id="IPR001387">
    <property type="entry name" value="Cro/C1-type_HTH"/>
</dbReference>
<evidence type="ECO:0000313" key="5">
    <source>
        <dbReference type="Proteomes" id="UP000214739"/>
    </source>
</evidence>
<dbReference type="EMBL" id="BDGB01000103">
    <property type="protein sequence ID" value="GAW72914.1"/>
    <property type="molecule type" value="Genomic_DNA"/>
</dbReference>
<dbReference type="AlphaFoldDB" id="A0A269YGB2"/>
<dbReference type="SMART" id="SM00530">
    <property type="entry name" value="HTH_XRE"/>
    <property type="match status" value="1"/>
</dbReference>
<dbReference type="RefSeq" id="WP_057961485.1">
    <property type="nucleotide sequence ID" value="NZ_BAAAXO010000078.1"/>
</dbReference>
<reference evidence="4 7" key="3">
    <citation type="journal article" date="2019" name="Appl. Microbiol. Biotechnol.">
        <title>Uncovering carbohydrate metabolism through a genotype-phenotype association study of 56 lactic acid bacteria genomes.</title>
        <authorList>
            <person name="Buron-Moles G."/>
            <person name="Chailyan A."/>
            <person name="Dolejs I."/>
            <person name="Forster J."/>
            <person name="Miks M.H."/>
        </authorList>
    </citation>
    <scope>NUCLEOTIDE SEQUENCE [LARGE SCALE GENOMIC DNA]</scope>
    <source>
        <strain evidence="4 7">DSM 10551</strain>
    </source>
</reference>
<dbReference type="EMBL" id="NCXI01000026">
    <property type="protein sequence ID" value="PAK84584.1"/>
    <property type="molecule type" value="Genomic_DNA"/>
</dbReference>
<gene>
    <name evidence="2" type="primary">xre_7</name>
    <name evidence="3" type="ORF">B8W98_04905</name>
    <name evidence="4" type="ORF">C5L28_000777</name>
    <name evidence="2" type="ORF">LPKJCM_02047</name>
</gene>
<evidence type="ECO:0000313" key="2">
    <source>
        <dbReference type="EMBL" id="GAW72914.1"/>
    </source>
</evidence>
<sequence>MSKIDDYIKERSRRDPEFAAKAKQEDFNLDAAVAVSDLRESMHLNQRDFAKLVGKPQSTISRIEHGSMNVSTQLLSQIAEASHKKLRIEFV</sequence>
<accession>A0A269YGB2</accession>
<dbReference type="CDD" id="cd00093">
    <property type="entry name" value="HTH_XRE"/>
    <property type="match status" value="1"/>
</dbReference>
<evidence type="ECO:0000313" key="3">
    <source>
        <dbReference type="EMBL" id="PAK84584.1"/>
    </source>
</evidence>
<dbReference type="Proteomes" id="UP000294668">
    <property type="component" value="Unassembled WGS sequence"/>
</dbReference>
<feature type="domain" description="HTH cro/C1-type" evidence="1">
    <location>
        <begin position="35"/>
        <end position="91"/>
    </location>
</feature>
<dbReference type="GO" id="GO:0003677">
    <property type="term" value="F:DNA binding"/>
    <property type="evidence" value="ECO:0007669"/>
    <property type="project" value="InterPro"/>
</dbReference>
<dbReference type="Proteomes" id="UP000214739">
    <property type="component" value="Unassembled WGS sequence"/>
</dbReference>
<evidence type="ECO:0000313" key="7">
    <source>
        <dbReference type="Proteomes" id="UP000294668"/>
    </source>
</evidence>
<dbReference type="SUPFAM" id="SSF47413">
    <property type="entry name" value="lambda repressor-like DNA-binding domains"/>
    <property type="match status" value="1"/>
</dbReference>
<evidence type="ECO:0000313" key="6">
    <source>
        <dbReference type="Proteomes" id="UP000216802"/>
    </source>
</evidence>
<dbReference type="OrthoDB" id="2322940at2"/>
<keyword evidence="7" id="KW-1185">Reference proteome</keyword>
<proteinExistence type="predicted"/>
<dbReference type="Pfam" id="PF01381">
    <property type="entry name" value="HTH_3"/>
    <property type="match status" value="1"/>
</dbReference>
<reference evidence="2 5" key="1">
    <citation type="journal article" date="2017" name="Biosci Microbiota Food Health">
        <title>Genomic characterization reconfirms the taxonomic status of Lactobacillus parakefiri.</title>
        <authorList>
            <person name="Tanizawa Y."/>
            <person name="Kobayashi H."/>
            <person name="Kaminuma E."/>
            <person name="Sakamoto M."/>
            <person name="Ohkuma M."/>
            <person name="Nakamura Y."/>
            <person name="Arita M."/>
            <person name="Tohno M."/>
        </authorList>
    </citation>
    <scope>NUCLEOTIDE SEQUENCE [LARGE SCALE GENOMIC DNA]</scope>
    <source>
        <strain evidence="2 5">JCM 8573</strain>
    </source>
</reference>
<dbReference type="Gene3D" id="1.10.260.40">
    <property type="entry name" value="lambda repressor-like DNA-binding domains"/>
    <property type="match status" value="1"/>
</dbReference>
<comment type="caution">
    <text evidence="3">The sequence shown here is derived from an EMBL/GenBank/DDBJ whole genome shotgun (WGS) entry which is preliminary data.</text>
</comment>
<organism evidence="3 6">
    <name type="scientific">Lentilactobacillus parakefiri</name>
    <dbReference type="NCBI Taxonomy" id="152332"/>
    <lineage>
        <taxon>Bacteria</taxon>
        <taxon>Bacillati</taxon>
        <taxon>Bacillota</taxon>
        <taxon>Bacilli</taxon>
        <taxon>Lactobacillales</taxon>
        <taxon>Lactobacillaceae</taxon>
        <taxon>Lentilactobacillus</taxon>
    </lineage>
</organism>
<name>A0A269YGB2_9LACO</name>
<dbReference type="InterPro" id="IPR010982">
    <property type="entry name" value="Lambda_DNA-bd_dom_sf"/>
</dbReference>
<dbReference type="EMBL" id="PUFL01000083">
    <property type="protein sequence ID" value="TDG88955.1"/>
    <property type="molecule type" value="Genomic_DNA"/>
</dbReference>
<reference evidence="4" key="4">
    <citation type="submission" date="2019-02" db="EMBL/GenBank/DDBJ databases">
        <authorList>
            <person name="Buron G."/>
            <person name="Chaylann A."/>
            <person name="Dolejs I."/>
            <person name="Forster J."/>
            <person name="Miks M.H."/>
        </authorList>
    </citation>
    <scope>NUCLEOTIDE SEQUENCE</scope>
    <source>
        <strain evidence="4">DSM 10551</strain>
    </source>
</reference>
<evidence type="ECO:0000259" key="1">
    <source>
        <dbReference type="PROSITE" id="PS50943"/>
    </source>
</evidence>
<protein>
    <submittedName>
        <fullName evidence="2 3">Transcriptional regulator</fullName>
    </submittedName>
</protein>
<dbReference type="PROSITE" id="PS50943">
    <property type="entry name" value="HTH_CROC1"/>
    <property type="match status" value="1"/>
</dbReference>
<evidence type="ECO:0000313" key="4">
    <source>
        <dbReference type="EMBL" id="TDG88955.1"/>
    </source>
</evidence>